<dbReference type="OrthoDB" id="349at2759"/>
<dbReference type="STRING" id="1194695.A0A5A7UQX9"/>
<dbReference type="Pfam" id="PF00223">
    <property type="entry name" value="PsaA_PsaB"/>
    <property type="match status" value="1"/>
</dbReference>
<dbReference type="AlphaFoldDB" id="A0A5A7UQX9"/>
<comment type="caution">
    <text evidence="2">The sequence shown here is derived from an EMBL/GenBank/DDBJ whole genome shotgun (WGS) entry which is preliminary data.</text>
</comment>
<proteinExistence type="predicted"/>
<organism evidence="2 3">
    <name type="scientific">Cucumis melo var. makuwa</name>
    <name type="common">Oriental melon</name>
    <dbReference type="NCBI Taxonomy" id="1194695"/>
    <lineage>
        <taxon>Eukaryota</taxon>
        <taxon>Viridiplantae</taxon>
        <taxon>Streptophyta</taxon>
        <taxon>Embryophyta</taxon>
        <taxon>Tracheophyta</taxon>
        <taxon>Spermatophyta</taxon>
        <taxon>Magnoliopsida</taxon>
        <taxon>eudicotyledons</taxon>
        <taxon>Gunneridae</taxon>
        <taxon>Pentapetalae</taxon>
        <taxon>rosids</taxon>
        <taxon>fabids</taxon>
        <taxon>Cucurbitales</taxon>
        <taxon>Cucurbitaceae</taxon>
        <taxon>Benincaseae</taxon>
        <taxon>Cucumis</taxon>
    </lineage>
</organism>
<protein>
    <submittedName>
        <fullName evidence="2">PsaB (Chloroplast)</fullName>
    </submittedName>
</protein>
<dbReference type="InterPro" id="IPR036408">
    <property type="entry name" value="PSI_PsaA/B_sf"/>
</dbReference>
<evidence type="ECO:0000313" key="2">
    <source>
        <dbReference type="EMBL" id="KAA0058282.1"/>
    </source>
</evidence>
<reference evidence="2 3" key="1">
    <citation type="submission" date="2019-08" db="EMBL/GenBank/DDBJ databases">
        <title>Draft genome sequences of two oriental melons (Cucumis melo L. var makuwa).</title>
        <authorList>
            <person name="Kwon S.-Y."/>
        </authorList>
    </citation>
    <scope>NUCLEOTIDE SEQUENCE [LARGE SCALE GENOMIC DNA]</scope>
    <source>
        <strain evidence="3">cv. SW 3</strain>
        <tissue evidence="2">Leaf</tissue>
    </source>
</reference>
<feature type="transmembrane region" description="Helical" evidence="1">
    <location>
        <begin position="83"/>
        <end position="103"/>
    </location>
</feature>
<dbReference type="EMBL" id="SSTE01006842">
    <property type="protein sequence ID" value="KAA0058282.1"/>
    <property type="molecule type" value="Genomic_DNA"/>
</dbReference>
<dbReference type="SUPFAM" id="SSF81558">
    <property type="entry name" value="Photosystem I subunits PsaA/PsaB"/>
    <property type="match status" value="2"/>
</dbReference>
<dbReference type="GO" id="GO:0015979">
    <property type="term" value="P:photosynthesis"/>
    <property type="evidence" value="ECO:0007669"/>
    <property type="project" value="InterPro"/>
</dbReference>
<dbReference type="PANTHER" id="PTHR30128:SF19">
    <property type="entry name" value="PHOTOSYSTEM I P700 CHLOROPHYLL A APOPROTEIN A1-RELATED"/>
    <property type="match status" value="1"/>
</dbReference>
<evidence type="ECO:0000256" key="1">
    <source>
        <dbReference type="SAM" id="Phobius"/>
    </source>
</evidence>
<dbReference type="Proteomes" id="UP000321393">
    <property type="component" value="Unassembled WGS sequence"/>
</dbReference>
<sequence length="203" mass="23481">MWLLPSPHSSFETWKRAWEASAVQPINLKKTEESSTTGLTLKPPPAIAKSWQGKFEAWVQDPLHVRPIAHWWYTISLRTNGDLYTRALFLLFLSAISLIAGLFRVRSLAWTGHLVHVTIPISMGGIVQWKNFLDVLPHPQGLGPLLTVFWMFDTIGCWKHITLWQSNVSEFHESSTYLMEWLRDYLWLLAFCYEFPIADIGKK</sequence>
<keyword evidence="1" id="KW-1133">Transmembrane helix</keyword>
<accession>A0A5A7UQX9</accession>
<keyword evidence="1" id="KW-0472">Membrane</keyword>
<name>A0A5A7UQX9_CUCMM</name>
<evidence type="ECO:0000313" key="3">
    <source>
        <dbReference type="Proteomes" id="UP000321393"/>
    </source>
</evidence>
<dbReference type="InterPro" id="IPR001280">
    <property type="entry name" value="PSI_PsaA/B"/>
</dbReference>
<dbReference type="GO" id="GO:0009535">
    <property type="term" value="C:chloroplast thylakoid membrane"/>
    <property type="evidence" value="ECO:0007669"/>
    <property type="project" value="TreeGrafter"/>
</dbReference>
<keyword evidence="1" id="KW-0812">Transmembrane</keyword>
<dbReference type="PANTHER" id="PTHR30128">
    <property type="entry name" value="OUTER MEMBRANE PROTEIN, OMPA-RELATED"/>
    <property type="match status" value="1"/>
</dbReference>
<gene>
    <name evidence="2" type="ORF">E6C27_scaffold274G006120</name>
</gene>
<dbReference type="Gene3D" id="1.20.1130.10">
    <property type="entry name" value="Photosystem I PsaA/PsaB"/>
    <property type="match status" value="2"/>
</dbReference>